<proteinExistence type="evidence at transcript level"/>
<reference evidence="1" key="1">
    <citation type="submission" date="2009-06" db="EMBL/GenBank/DDBJ databases">
        <title>A full-length cDNA resource of the pea aphid, Acyrthosiphon pisum.</title>
        <authorList>
            <person name="Shigenobu S."/>
            <person name="Nakabachi A."/>
            <person name="Richards S."/>
        </authorList>
    </citation>
    <scope>NUCLEOTIDE SEQUENCE</scope>
    <source>
        <strain evidence="1">LSR1</strain>
        <tissue evidence="1">Whole body</tissue>
    </source>
</reference>
<name>C4WX35_ACYPI</name>
<dbReference type="AlphaFoldDB" id="C4WX35"/>
<accession>C4WX35</accession>
<protein>
    <submittedName>
        <fullName evidence="1">Uncharacterized protein</fullName>
    </submittedName>
</protein>
<organism evidence="1">
    <name type="scientific">Acyrthosiphon pisum</name>
    <name type="common">Pea aphid</name>
    <dbReference type="NCBI Taxonomy" id="7029"/>
    <lineage>
        <taxon>Eukaryota</taxon>
        <taxon>Metazoa</taxon>
        <taxon>Ecdysozoa</taxon>
        <taxon>Arthropoda</taxon>
        <taxon>Hexapoda</taxon>
        <taxon>Insecta</taxon>
        <taxon>Pterygota</taxon>
        <taxon>Neoptera</taxon>
        <taxon>Paraneoptera</taxon>
        <taxon>Hemiptera</taxon>
        <taxon>Sternorrhyncha</taxon>
        <taxon>Aphidomorpha</taxon>
        <taxon>Aphidoidea</taxon>
        <taxon>Aphididae</taxon>
        <taxon>Macrosiphini</taxon>
        <taxon>Acyrthosiphon</taxon>
    </lineage>
</organism>
<dbReference type="EMBL" id="AK342426">
    <property type="protein sequence ID" value="BAH72455.1"/>
    <property type="molecule type" value="mRNA"/>
</dbReference>
<evidence type="ECO:0000313" key="1">
    <source>
        <dbReference type="EMBL" id="BAH72455.1"/>
    </source>
</evidence>
<sequence>MVTLDNGVWKNVSNWENTCSNFTYFSGFIQSTFEKKQIEPVLYCKSFEKSTNIITEDAEDENAEKKLENVKACFNELEEKEFVSYDKKHGLWKNTEHWSTKANNYLYFSGLIKSCLGNLTIGPVLFCNSRSELIVNNTVTYYNSLNKV</sequence>